<dbReference type="PANTHER" id="PTHR11880">
    <property type="entry name" value="RIBOSOMAL PROTEIN S19P FAMILY MEMBER"/>
    <property type="match status" value="1"/>
</dbReference>
<comment type="similarity">
    <text evidence="1 7 8">Belongs to the universal ribosomal protein uS19 family.</text>
</comment>
<evidence type="ECO:0000256" key="1">
    <source>
        <dbReference type="ARBA" id="ARBA00007345"/>
    </source>
</evidence>
<dbReference type="Proteomes" id="UP000185812">
    <property type="component" value="Unassembled WGS sequence"/>
</dbReference>
<keyword evidence="4 7" id="KW-0689">Ribosomal protein</keyword>
<comment type="function">
    <text evidence="7">Protein S19 forms a complex with S13 that binds strongly to the 16S ribosomal RNA.</text>
</comment>
<dbReference type="GO" id="GO:0000028">
    <property type="term" value="P:ribosomal small subunit assembly"/>
    <property type="evidence" value="ECO:0007669"/>
    <property type="project" value="TreeGrafter"/>
</dbReference>
<dbReference type="GO" id="GO:0006412">
    <property type="term" value="P:translation"/>
    <property type="evidence" value="ECO:0007669"/>
    <property type="project" value="UniProtKB-UniRule"/>
</dbReference>
<dbReference type="InterPro" id="IPR005732">
    <property type="entry name" value="Ribosomal_uS19_bac-type"/>
</dbReference>
<organism evidence="9 10">
    <name type="scientific">Rhodothermus profundi</name>
    <dbReference type="NCBI Taxonomy" id="633813"/>
    <lineage>
        <taxon>Bacteria</taxon>
        <taxon>Pseudomonadati</taxon>
        <taxon>Rhodothermota</taxon>
        <taxon>Rhodothermia</taxon>
        <taxon>Rhodothermales</taxon>
        <taxon>Rhodothermaceae</taxon>
        <taxon>Rhodothermus</taxon>
    </lineage>
</organism>
<dbReference type="GO" id="GO:0003735">
    <property type="term" value="F:structural constituent of ribosome"/>
    <property type="evidence" value="ECO:0007669"/>
    <property type="project" value="InterPro"/>
</dbReference>
<name>A0A1M6X156_9BACT</name>
<evidence type="ECO:0000256" key="2">
    <source>
        <dbReference type="ARBA" id="ARBA00022730"/>
    </source>
</evidence>
<evidence type="ECO:0000313" key="9">
    <source>
        <dbReference type="EMBL" id="SHK99737.1"/>
    </source>
</evidence>
<dbReference type="GO" id="GO:0019843">
    <property type="term" value="F:rRNA binding"/>
    <property type="evidence" value="ECO:0007669"/>
    <property type="project" value="UniProtKB-UniRule"/>
</dbReference>
<protein>
    <recommendedName>
        <fullName evidence="6 7">Small ribosomal subunit protein uS19</fullName>
    </recommendedName>
</protein>
<keyword evidence="10" id="KW-1185">Reference proteome</keyword>
<dbReference type="PRINTS" id="PR00975">
    <property type="entry name" value="RIBOSOMALS19"/>
</dbReference>
<dbReference type="InterPro" id="IPR020934">
    <property type="entry name" value="Ribosomal_uS19_CS"/>
</dbReference>
<dbReference type="Gene3D" id="3.30.860.10">
    <property type="entry name" value="30s Ribosomal Protein S19, Chain A"/>
    <property type="match status" value="1"/>
</dbReference>
<dbReference type="RefSeq" id="WP_072716269.1">
    <property type="nucleotide sequence ID" value="NZ_FRAU01000010.1"/>
</dbReference>
<evidence type="ECO:0000256" key="6">
    <source>
        <dbReference type="ARBA" id="ARBA00035163"/>
    </source>
</evidence>
<evidence type="ECO:0000256" key="7">
    <source>
        <dbReference type="HAMAP-Rule" id="MF_00531"/>
    </source>
</evidence>
<dbReference type="InterPro" id="IPR023575">
    <property type="entry name" value="Ribosomal_uS19_SF"/>
</dbReference>
<keyword evidence="3 7" id="KW-0694">RNA-binding</keyword>
<evidence type="ECO:0000256" key="5">
    <source>
        <dbReference type="ARBA" id="ARBA00023274"/>
    </source>
</evidence>
<evidence type="ECO:0000313" key="10">
    <source>
        <dbReference type="Proteomes" id="UP000185812"/>
    </source>
</evidence>
<keyword evidence="5 7" id="KW-0687">Ribonucleoprotein</keyword>
<proteinExistence type="inferred from homology"/>
<dbReference type="AlphaFoldDB" id="A0A1M6X156"/>
<accession>A0A1M6X156</accession>
<dbReference type="OrthoDB" id="9797833at2"/>
<evidence type="ECO:0000256" key="4">
    <source>
        <dbReference type="ARBA" id="ARBA00022980"/>
    </source>
</evidence>
<dbReference type="PANTHER" id="PTHR11880:SF8">
    <property type="entry name" value="SMALL RIBOSOMAL SUBUNIT PROTEIN US19M"/>
    <property type="match status" value="1"/>
</dbReference>
<dbReference type="HAMAP" id="MF_00531">
    <property type="entry name" value="Ribosomal_uS19"/>
    <property type="match status" value="1"/>
</dbReference>
<dbReference type="FunFam" id="3.30.860.10:FF:000001">
    <property type="entry name" value="30S ribosomal protein S19"/>
    <property type="match status" value="1"/>
</dbReference>
<dbReference type="Pfam" id="PF00203">
    <property type="entry name" value="Ribosomal_S19"/>
    <property type="match status" value="1"/>
</dbReference>
<dbReference type="GO" id="GO:0005737">
    <property type="term" value="C:cytoplasm"/>
    <property type="evidence" value="ECO:0007669"/>
    <property type="project" value="UniProtKB-ARBA"/>
</dbReference>
<keyword evidence="2 7" id="KW-0699">rRNA-binding</keyword>
<sequence>MARSLKKGPYVHYKLLKKVEELNRTGQKKVIKTWSRASMIIPEFVGHTFAVHNGRQFIPVYITENMVGHRLGEFAPTRTFRGHAGEKKDKRGRR</sequence>
<dbReference type="GO" id="GO:0015935">
    <property type="term" value="C:small ribosomal subunit"/>
    <property type="evidence" value="ECO:0007669"/>
    <property type="project" value="InterPro"/>
</dbReference>
<gene>
    <name evidence="7" type="primary">rpsS</name>
    <name evidence="9" type="ORF">SAMN04488087_2462</name>
</gene>
<dbReference type="SUPFAM" id="SSF54570">
    <property type="entry name" value="Ribosomal protein S19"/>
    <property type="match status" value="1"/>
</dbReference>
<dbReference type="NCBIfam" id="TIGR01050">
    <property type="entry name" value="rpsS_bact"/>
    <property type="match status" value="1"/>
</dbReference>
<evidence type="ECO:0000256" key="8">
    <source>
        <dbReference type="RuleBase" id="RU003485"/>
    </source>
</evidence>
<reference evidence="10" key="1">
    <citation type="submission" date="2016-11" db="EMBL/GenBank/DDBJ databases">
        <authorList>
            <person name="Varghese N."/>
            <person name="Submissions S."/>
        </authorList>
    </citation>
    <scope>NUCLEOTIDE SEQUENCE [LARGE SCALE GENOMIC DNA]</scope>
    <source>
        <strain evidence="10">DSM 22212</strain>
    </source>
</reference>
<dbReference type="InterPro" id="IPR002222">
    <property type="entry name" value="Ribosomal_uS19"/>
</dbReference>
<evidence type="ECO:0000256" key="3">
    <source>
        <dbReference type="ARBA" id="ARBA00022884"/>
    </source>
</evidence>
<dbReference type="EMBL" id="FRAU01000010">
    <property type="protein sequence ID" value="SHK99737.1"/>
    <property type="molecule type" value="Genomic_DNA"/>
</dbReference>
<dbReference type="PIRSF" id="PIRSF002144">
    <property type="entry name" value="Ribosomal_S19"/>
    <property type="match status" value="1"/>
</dbReference>
<dbReference type="PROSITE" id="PS00323">
    <property type="entry name" value="RIBOSOMAL_S19"/>
    <property type="match status" value="1"/>
</dbReference>
<dbReference type="STRING" id="633813.SAMN04488087_2462"/>